<dbReference type="OrthoDB" id="9815400at2"/>
<dbReference type="KEGG" id="mes:Meso_0149"/>
<organism evidence="2">
    <name type="scientific">Chelativorans sp. (strain BNC1)</name>
    <dbReference type="NCBI Taxonomy" id="266779"/>
    <lineage>
        <taxon>Bacteria</taxon>
        <taxon>Pseudomonadati</taxon>
        <taxon>Pseudomonadota</taxon>
        <taxon>Alphaproteobacteria</taxon>
        <taxon>Hyphomicrobiales</taxon>
        <taxon>Phyllobacteriaceae</taxon>
        <taxon>Chelativorans</taxon>
    </lineage>
</organism>
<dbReference type="AlphaFoldDB" id="Q11M21"/>
<feature type="transmembrane region" description="Helical" evidence="1">
    <location>
        <begin position="158"/>
        <end position="182"/>
    </location>
</feature>
<feature type="transmembrane region" description="Helical" evidence="1">
    <location>
        <begin position="133"/>
        <end position="152"/>
    </location>
</feature>
<keyword evidence="1" id="KW-1133">Transmembrane helix</keyword>
<feature type="transmembrane region" description="Helical" evidence="1">
    <location>
        <begin position="19"/>
        <end position="37"/>
    </location>
</feature>
<feature type="transmembrane region" description="Helical" evidence="1">
    <location>
        <begin position="75"/>
        <end position="93"/>
    </location>
</feature>
<dbReference type="InterPro" id="IPR052712">
    <property type="entry name" value="Acid_resist_chaperone_HdeD"/>
</dbReference>
<feature type="transmembrane region" description="Helical" evidence="1">
    <location>
        <begin position="99"/>
        <end position="121"/>
    </location>
</feature>
<evidence type="ECO:0008006" key="3">
    <source>
        <dbReference type="Google" id="ProtNLM"/>
    </source>
</evidence>
<evidence type="ECO:0000313" key="2">
    <source>
        <dbReference type="EMBL" id="ABG61554.1"/>
    </source>
</evidence>
<dbReference type="HOGENOM" id="CLU_091585_2_0_5"/>
<feature type="transmembrane region" description="Helical" evidence="1">
    <location>
        <begin position="43"/>
        <end position="63"/>
    </location>
</feature>
<keyword evidence="1" id="KW-0812">Transmembrane</keyword>
<dbReference type="STRING" id="266779.Meso_0149"/>
<dbReference type="Pfam" id="PF03729">
    <property type="entry name" value="DUF308"/>
    <property type="match status" value="1"/>
</dbReference>
<dbReference type="PANTHER" id="PTHR34989:SF1">
    <property type="entry name" value="PROTEIN HDED"/>
    <property type="match status" value="1"/>
</dbReference>
<name>Q11M21_CHESB</name>
<proteinExistence type="predicted"/>
<reference evidence="2" key="1">
    <citation type="submission" date="2006-06" db="EMBL/GenBank/DDBJ databases">
        <title>Complete sequence of chromosome of Chelativorans sp. BNC1.</title>
        <authorList>
            <consortium name="US DOE Joint Genome Institute"/>
            <person name="Copeland A."/>
            <person name="Lucas S."/>
            <person name="Lapidus A."/>
            <person name="Barry K."/>
            <person name="Detter J.C."/>
            <person name="Glavina del Rio T."/>
            <person name="Hammon N."/>
            <person name="Israni S."/>
            <person name="Dalin E."/>
            <person name="Tice H."/>
            <person name="Pitluck S."/>
            <person name="Chertkov O."/>
            <person name="Brettin T."/>
            <person name="Bruce D."/>
            <person name="Han C."/>
            <person name="Tapia R."/>
            <person name="Gilna P."/>
            <person name="Schmutz J."/>
            <person name="Larimer F."/>
            <person name="Land M."/>
            <person name="Hauser L."/>
            <person name="Kyrpides N."/>
            <person name="Mikhailova N."/>
            <person name="Richardson P."/>
        </authorList>
    </citation>
    <scope>NUCLEOTIDE SEQUENCE</scope>
    <source>
        <strain evidence="2">BNC1</strain>
    </source>
</reference>
<keyword evidence="1" id="KW-0472">Membrane</keyword>
<protein>
    <recommendedName>
        <fullName evidence="3">HdeD protein</fullName>
    </recommendedName>
</protein>
<sequence length="185" mass="19158">MVGTADVASGGRSELRTRWGWVVALGVIFLIAGVIALGSVVTATVASVFVVGVMMTLSGIAEIIHGFQMRSWGRFFLWVLIGALYVVAGFIAFSNPLLASVVLTLVLGIGLIAAGIVRGVLAAQMRDAPGWGWILVSAVITVIVGLIIVAGWPATSLFVLGIFLGVDLIFAGVGWIAAGLALRNP</sequence>
<dbReference type="PANTHER" id="PTHR34989">
    <property type="entry name" value="PROTEIN HDED"/>
    <property type="match status" value="1"/>
</dbReference>
<evidence type="ECO:0000256" key="1">
    <source>
        <dbReference type="SAM" id="Phobius"/>
    </source>
</evidence>
<dbReference type="GO" id="GO:0005886">
    <property type="term" value="C:plasma membrane"/>
    <property type="evidence" value="ECO:0007669"/>
    <property type="project" value="TreeGrafter"/>
</dbReference>
<accession>Q11M21</accession>
<dbReference type="eggNOG" id="COG3247">
    <property type="taxonomic scope" value="Bacteria"/>
</dbReference>
<gene>
    <name evidence="2" type="ordered locus">Meso_0149</name>
</gene>
<dbReference type="InterPro" id="IPR005325">
    <property type="entry name" value="DUF308_memb"/>
</dbReference>
<dbReference type="EMBL" id="CP000390">
    <property type="protein sequence ID" value="ABG61554.1"/>
    <property type="molecule type" value="Genomic_DNA"/>
</dbReference>